<keyword evidence="9" id="KW-1185">Reference proteome</keyword>
<keyword evidence="4" id="KW-0547">Nucleotide-binding</keyword>
<dbReference type="GO" id="GO:0005737">
    <property type="term" value="C:cytoplasm"/>
    <property type="evidence" value="ECO:0007669"/>
    <property type="project" value="UniProtKB-SubCell"/>
</dbReference>
<evidence type="ECO:0000256" key="3">
    <source>
        <dbReference type="ARBA" id="ARBA00022737"/>
    </source>
</evidence>
<dbReference type="PROSITE" id="PS00211">
    <property type="entry name" value="ABC_TRANSPORTER_1"/>
    <property type="match status" value="2"/>
</dbReference>
<sequence length="978" mass="107944">MDQSKGASAALYQHLVPVRDILGADAFEYVASAAASLLEELEDVQDRAKCEEDLREFLCPYVEAGLSPKVVDDLLHLLPKFPKKELKELQELQEPDWSHHLCHVENLTLLYGGGAKPLLRHATFDIQKGRCYGLVGSNGRGKTTLMSKLAAGQLLQLQSKGLSCCYIQYEEVLAGVDPTMPCSEYVLAKAGTEGVPGLEQLPAELPVGKLSGGWRMRLALACGLARDDDLYLLDEPTNHLDSASKDWLQDRLAQSGKTFMIVSHDLRFLESVCTDVIHITNDGKLEYHSVGSRQFQALLPSASSASGELVEAACPSSAITFPNPGMEGLPHVLAALTECSYRYADQQRPTLTDVSLELTRKCRIGVVGKNGAGKSTLLSLLARDVLPCESDSVWHHKDVRIAYVAQQHFYHLSEHLAGTAVEYIQARFATGWDEELRARLVPSQDSRELAAKHGGRPFYWDGTSNSWKGREVAEVLERKMEDGMLHYLVRWKVEAAEENDGIVARNTWEASHRLREMGAEMLCVAFDSRAAYSRMAARPLNAEEVIRHLRSVGFTDSMAQRPIKSLSAGEMSKLVLAAALWIKPHLVLLDEPTNFIDSEATLALEAGLKSFQGGVVVVSHNHGFLQKLCTSFWCLEQGHLRILGRRGEDRSCLIKSKLCEQRAKREEQLARVRKAAETILEVKPENVGEIASRTLVLEIFQRFLDFTLPREAIQLAAEMFMTLADERRPAHGRDWLLAVLEAVLHVGSYTLHEELGLAGMSPVLVALVKGLLRRGAVCGVDDGAHLGVTLACDLHRLQFRAKASCYGGCCYCGTELAPEEVEAHGRKCYMSPFRLGRQLVKARPSSPSEDLNDDTLLFEMFHGTSPENASSIERHGFRPSVGGMLGPGIYCSRDLRKARRYGSVVLRLAVSLGRVITISYRGHPLQTTWQTFEGGCFDAAWVPPQCGVVPSGLEENCVRSPSQIQVLGRVNLANGALF</sequence>
<dbReference type="PROSITE" id="PS50013">
    <property type="entry name" value="CHROMO_2"/>
    <property type="match status" value="1"/>
</dbReference>
<feature type="domain" description="ABC transporter" evidence="7">
    <location>
        <begin position="102"/>
        <end position="307"/>
    </location>
</feature>
<feature type="domain" description="ABC transporter" evidence="7">
    <location>
        <begin position="336"/>
        <end position="662"/>
    </location>
</feature>
<dbReference type="SMART" id="SM00382">
    <property type="entry name" value="AAA"/>
    <property type="match status" value="2"/>
</dbReference>
<dbReference type="CDD" id="cd03221">
    <property type="entry name" value="ABCF_EF-3"/>
    <property type="match status" value="1"/>
</dbReference>
<reference evidence="8" key="1">
    <citation type="submission" date="2021-02" db="EMBL/GenBank/DDBJ databases">
        <authorList>
            <person name="Dougan E. K."/>
            <person name="Rhodes N."/>
            <person name="Thang M."/>
            <person name="Chan C."/>
        </authorList>
    </citation>
    <scope>NUCLEOTIDE SEQUENCE</scope>
</reference>
<keyword evidence="3" id="KW-0677">Repeat</keyword>
<dbReference type="Gene3D" id="3.40.50.300">
    <property type="entry name" value="P-loop containing nucleotide triphosphate hydrolases"/>
    <property type="match status" value="2"/>
</dbReference>
<evidence type="ECO:0000256" key="4">
    <source>
        <dbReference type="ARBA" id="ARBA00022741"/>
    </source>
</evidence>
<evidence type="ECO:0000313" key="9">
    <source>
        <dbReference type="Proteomes" id="UP000604046"/>
    </source>
</evidence>
<feature type="domain" description="Chromo" evidence="6">
    <location>
        <begin position="470"/>
        <end position="538"/>
    </location>
</feature>
<dbReference type="InterPro" id="IPR050611">
    <property type="entry name" value="ABCF"/>
</dbReference>
<dbReference type="Gene3D" id="2.40.50.990">
    <property type="match status" value="1"/>
</dbReference>
<evidence type="ECO:0000313" key="8">
    <source>
        <dbReference type="EMBL" id="CAE7347975.1"/>
    </source>
</evidence>
<organism evidence="8 9">
    <name type="scientific">Symbiodinium natans</name>
    <dbReference type="NCBI Taxonomy" id="878477"/>
    <lineage>
        <taxon>Eukaryota</taxon>
        <taxon>Sar</taxon>
        <taxon>Alveolata</taxon>
        <taxon>Dinophyceae</taxon>
        <taxon>Suessiales</taxon>
        <taxon>Symbiodiniaceae</taxon>
        <taxon>Symbiodinium</taxon>
    </lineage>
</organism>
<dbReference type="OrthoDB" id="2110130at2759"/>
<protein>
    <submittedName>
        <fullName evidence="8">HEF3 protein</fullName>
    </submittedName>
</protein>
<dbReference type="InterPro" id="IPR003439">
    <property type="entry name" value="ABC_transporter-like_ATP-bd"/>
</dbReference>
<dbReference type="GO" id="GO:0005524">
    <property type="term" value="F:ATP binding"/>
    <property type="evidence" value="ECO:0007669"/>
    <property type="project" value="UniProtKB-KW"/>
</dbReference>
<evidence type="ECO:0000256" key="2">
    <source>
        <dbReference type="ARBA" id="ARBA00022490"/>
    </source>
</evidence>
<evidence type="ECO:0000256" key="5">
    <source>
        <dbReference type="ARBA" id="ARBA00022840"/>
    </source>
</evidence>
<dbReference type="PANTHER" id="PTHR19211">
    <property type="entry name" value="ATP-BINDING TRANSPORT PROTEIN-RELATED"/>
    <property type="match status" value="1"/>
</dbReference>
<dbReference type="InterPro" id="IPR047038">
    <property type="entry name" value="eEF3_chromodomain-like_sf"/>
</dbReference>
<evidence type="ECO:0000259" key="6">
    <source>
        <dbReference type="PROSITE" id="PS50013"/>
    </source>
</evidence>
<gene>
    <name evidence="8" type="primary">HEF3</name>
    <name evidence="8" type="ORF">SNAT2548_LOCUS18265</name>
</gene>
<dbReference type="InterPro" id="IPR000953">
    <property type="entry name" value="Chromo/chromo_shadow_dom"/>
</dbReference>
<evidence type="ECO:0000256" key="1">
    <source>
        <dbReference type="ARBA" id="ARBA00004496"/>
    </source>
</evidence>
<accession>A0A812P6P4</accession>
<dbReference type="SUPFAM" id="SSF52540">
    <property type="entry name" value="P-loop containing nucleoside triphosphate hydrolases"/>
    <property type="match status" value="2"/>
</dbReference>
<dbReference type="Gene3D" id="3.90.175.10">
    <property type="entry name" value="Diphtheria Toxin, domain 1"/>
    <property type="match status" value="1"/>
</dbReference>
<dbReference type="InterPro" id="IPR017871">
    <property type="entry name" value="ABC_transporter-like_CS"/>
</dbReference>
<keyword evidence="5" id="KW-0067">ATP-binding</keyword>
<dbReference type="PANTHER" id="PTHR19211:SF14">
    <property type="entry name" value="ATP-BINDING CASSETTE SUB-FAMILY F MEMBER 1"/>
    <property type="match status" value="1"/>
</dbReference>
<dbReference type="Pfam" id="PF00005">
    <property type="entry name" value="ABC_tran"/>
    <property type="match status" value="2"/>
</dbReference>
<dbReference type="GO" id="GO:0016887">
    <property type="term" value="F:ATP hydrolysis activity"/>
    <property type="evidence" value="ECO:0007669"/>
    <property type="project" value="InterPro"/>
</dbReference>
<dbReference type="Proteomes" id="UP000604046">
    <property type="component" value="Unassembled WGS sequence"/>
</dbReference>
<keyword evidence="2" id="KW-0963">Cytoplasm</keyword>
<evidence type="ECO:0000259" key="7">
    <source>
        <dbReference type="PROSITE" id="PS50893"/>
    </source>
</evidence>
<dbReference type="InterPro" id="IPR003593">
    <property type="entry name" value="AAA+_ATPase"/>
</dbReference>
<dbReference type="AlphaFoldDB" id="A0A812P6P4"/>
<dbReference type="PROSITE" id="PS50893">
    <property type="entry name" value="ABC_TRANSPORTER_2"/>
    <property type="match status" value="2"/>
</dbReference>
<dbReference type="SUPFAM" id="SSF56399">
    <property type="entry name" value="ADP-ribosylation"/>
    <property type="match status" value="1"/>
</dbReference>
<proteinExistence type="predicted"/>
<dbReference type="EMBL" id="CAJNDS010002140">
    <property type="protein sequence ID" value="CAE7347975.1"/>
    <property type="molecule type" value="Genomic_DNA"/>
</dbReference>
<dbReference type="InterPro" id="IPR027417">
    <property type="entry name" value="P-loop_NTPase"/>
</dbReference>
<comment type="caution">
    <text evidence="8">The sequence shown here is derived from an EMBL/GenBank/DDBJ whole genome shotgun (WGS) entry which is preliminary data.</text>
</comment>
<comment type="subcellular location">
    <subcellularLocation>
        <location evidence="1">Cytoplasm</location>
    </subcellularLocation>
</comment>
<name>A0A812P6P4_9DINO</name>